<keyword evidence="5 6" id="KW-0472">Membrane</keyword>
<feature type="transmembrane region" description="Helical" evidence="6">
    <location>
        <begin position="73"/>
        <end position="91"/>
    </location>
</feature>
<dbReference type="RefSeq" id="WP_338535083.1">
    <property type="nucleotide sequence ID" value="NZ_AP028654.1"/>
</dbReference>
<feature type="transmembrane region" description="Helical" evidence="6">
    <location>
        <begin position="294"/>
        <end position="317"/>
    </location>
</feature>
<evidence type="ECO:0000256" key="3">
    <source>
        <dbReference type="ARBA" id="ARBA00022692"/>
    </source>
</evidence>
<accession>A0AAU9E9L6</accession>
<feature type="transmembrane region" description="Helical" evidence="6">
    <location>
        <begin position="151"/>
        <end position="171"/>
    </location>
</feature>
<feature type="transmembrane region" description="Helical" evidence="6">
    <location>
        <begin position="124"/>
        <end position="144"/>
    </location>
</feature>
<keyword evidence="2" id="KW-1003">Cell membrane</keyword>
<keyword evidence="4 6" id="KW-1133">Transmembrane helix</keyword>
<organism evidence="7 8">
    <name type="scientific">Helicovermis profundi</name>
    <dbReference type="NCBI Taxonomy" id="3065157"/>
    <lineage>
        <taxon>Bacteria</taxon>
        <taxon>Bacillati</taxon>
        <taxon>Bacillota</taxon>
        <taxon>Clostridia</taxon>
        <taxon>Helicovermis</taxon>
    </lineage>
</organism>
<feature type="transmembrane region" description="Helical" evidence="6">
    <location>
        <begin position="255"/>
        <end position="274"/>
    </location>
</feature>
<comment type="subcellular location">
    <subcellularLocation>
        <location evidence="1">Cell membrane</location>
        <topology evidence="1">Multi-pass membrane protein</topology>
    </subcellularLocation>
</comment>
<feature type="transmembrane region" description="Helical" evidence="6">
    <location>
        <begin position="329"/>
        <end position="353"/>
    </location>
</feature>
<evidence type="ECO:0000256" key="6">
    <source>
        <dbReference type="SAM" id="Phobius"/>
    </source>
</evidence>
<evidence type="ECO:0000313" key="7">
    <source>
        <dbReference type="EMBL" id="BEP29452.1"/>
    </source>
</evidence>
<name>A0AAU9E9L6_9FIRM</name>
<feature type="transmembrane region" description="Helical" evidence="6">
    <location>
        <begin position="207"/>
        <end position="225"/>
    </location>
</feature>
<dbReference type="Pfam" id="PF02653">
    <property type="entry name" value="BPD_transp_2"/>
    <property type="match status" value="1"/>
</dbReference>
<dbReference type="Proteomes" id="UP001321786">
    <property type="component" value="Chromosome"/>
</dbReference>
<reference evidence="7 8" key="1">
    <citation type="submission" date="2023-08" db="EMBL/GenBank/DDBJ databases">
        <title>Helicovermis profunda gen. nov., sp. nov., a novel mesophilic, fermentative bacterium within the Bacillota from a deep-sea hydrothermal vent chimney.</title>
        <authorList>
            <person name="Miyazaki U."/>
            <person name="Mizutani D."/>
            <person name="Hashimoto Y."/>
            <person name="Tame A."/>
            <person name="Sawayama S."/>
            <person name="Miyazaki J."/>
            <person name="Takai K."/>
            <person name="Nakagawa S."/>
        </authorList>
    </citation>
    <scope>NUCLEOTIDE SEQUENCE [LARGE SCALE GENOMIC DNA]</scope>
    <source>
        <strain evidence="7 8">S502</strain>
    </source>
</reference>
<evidence type="ECO:0000313" key="8">
    <source>
        <dbReference type="Proteomes" id="UP001321786"/>
    </source>
</evidence>
<sequence length="367" mass="39405">MDKKLKKYFNFMTSSKSKNNMERILALLVPLVAVVLALLVSSLLLLFIKVSPIKAYSYLIFDNFTSIYKISEVFAKAAPIIMTGLAFTFAYKAGLFNIGGEGQMFMGAVAAVFVGLHSTNLNPFIAVTLSLIAAIIAGGIWGAIPGLLKAFFNASEIITTIMMNYIAIYFVSLMVDKPLREASGFYPQTDLISNTAFLPILLKNTRFHLGIIIAIVFAIVIYIVIKKTPFGYKLRAVGYNSQSAEYAGINIKTNMMIALAISGALAGIAGFTEINGIHHRLLDNFSSGVGFDGIAASLLGRGNPIGVIISALLLGMLKTGASAMQRGVGVPANVVSIIQALIIIFVLSGNILLPKIELYFANKGGRI</sequence>
<dbReference type="PANTHER" id="PTHR47089:SF1">
    <property type="entry name" value="GUANOSINE ABC TRANSPORTER PERMEASE PROTEIN NUPP"/>
    <property type="match status" value="1"/>
</dbReference>
<dbReference type="KEGG" id="hprf:HLPR_17830"/>
<keyword evidence="3 6" id="KW-0812">Transmembrane</keyword>
<dbReference type="PANTHER" id="PTHR47089">
    <property type="entry name" value="ABC TRANSPORTER, PERMEASE PROTEIN"/>
    <property type="match status" value="1"/>
</dbReference>
<gene>
    <name evidence="7" type="ORF">HLPR_17830</name>
</gene>
<dbReference type="InterPro" id="IPR001851">
    <property type="entry name" value="ABC_transp_permease"/>
</dbReference>
<dbReference type="GO" id="GO:0022857">
    <property type="term" value="F:transmembrane transporter activity"/>
    <property type="evidence" value="ECO:0007669"/>
    <property type="project" value="InterPro"/>
</dbReference>
<dbReference type="GO" id="GO:0005886">
    <property type="term" value="C:plasma membrane"/>
    <property type="evidence" value="ECO:0007669"/>
    <property type="project" value="UniProtKB-SubCell"/>
</dbReference>
<evidence type="ECO:0000256" key="5">
    <source>
        <dbReference type="ARBA" id="ARBA00023136"/>
    </source>
</evidence>
<keyword evidence="8" id="KW-1185">Reference proteome</keyword>
<evidence type="ECO:0000256" key="2">
    <source>
        <dbReference type="ARBA" id="ARBA00022475"/>
    </source>
</evidence>
<feature type="transmembrane region" description="Helical" evidence="6">
    <location>
        <begin position="24"/>
        <end position="48"/>
    </location>
</feature>
<dbReference type="CDD" id="cd06580">
    <property type="entry name" value="TM_PBP1_transp_TpRbsC_like"/>
    <property type="match status" value="1"/>
</dbReference>
<dbReference type="AlphaFoldDB" id="A0AAU9E9L6"/>
<proteinExistence type="predicted"/>
<evidence type="ECO:0000256" key="1">
    <source>
        <dbReference type="ARBA" id="ARBA00004651"/>
    </source>
</evidence>
<feature type="transmembrane region" description="Helical" evidence="6">
    <location>
        <begin position="98"/>
        <end position="118"/>
    </location>
</feature>
<dbReference type="EMBL" id="AP028654">
    <property type="protein sequence ID" value="BEP29452.1"/>
    <property type="molecule type" value="Genomic_DNA"/>
</dbReference>
<protein>
    <submittedName>
        <fullName evidence="7">ABC transporter permease</fullName>
    </submittedName>
</protein>
<evidence type="ECO:0000256" key="4">
    <source>
        <dbReference type="ARBA" id="ARBA00022989"/>
    </source>
</evidence>